<comment type="caution">
    <text evidence="10">The sequence shown here is derived from an EMBL/GenBank/DDBJ whole genome shotgun (WGS) entry which is preliminary data.</text>
</comment>
<evidence type="ECO:0000256" key="2">
    <source>
        <dbReference type="ARBA" id="ARBA00008142"/>
    </source>
</evidence>
<feature type="binding site" evidence="6">
    <location>
        <position position="113"/>
    </location>
    <ligand>
        <name>ATP</name>
        <dbReference type="ChEBI" id="CHEBI:30616"/>
    </ligand>
</feature>
<dbReference type="InterPro" id="IPR034907">
    <property type="entry name" value="NDK-like_dom"/>
</dbReference>
<evidence type="ECO:0000259" key="9">
    <source>
        <dbReference type="SMART" id="SM00562"/>
    </source>
</evidence>
<dbReference type="GO" id="GO:0004550">
    <property type="term" value="F:nucleoside diphosphate kinase activity"/>
    <property type="evidence" value="ECO:0007669"/>
    <property type="project" value="UniProtKB-EC"/>
</dbReference>
<dbReference type="RefSeq" id="WP_406788942.1">
    <property type="nucleotide sequence ID" value="NZ_JBJIAA010000016.1"/>
</dbReference>
<dbReference type="PROSITE" id="PS51374">
    <property type="entry name" value="NDPK_LIKE"/>
    <property type="match status" value="1"/>
</dbReference>
<evidence type="ECO:0000256" key="5">
    <source>
        <dbReference type="ARBA" id="ARBA00023080"/>
    </source>
</evidence>
<evidence type="ECO:0000313" key="11">
    <source>
        <dbReference type="Proteomes" id="UP001623592"/>
    </source>
</evidence>
<comment type="catalytic activity">
    <reaction evidence="6">
        <text>a ribonucleoside 5'-diphosphate + ATP = a ribonucleoside 5'-triphosphate + ADP</text>
        <dbReference type="Rhea" id="RHEA:18113"/>
        <dbReference type="ChEBI" id="CHEBI:30616"/>
        <dbReference type="ChEBI" id="CHEBI:57930"/>
        <dbReference type="ChEBI" id="CHEBI:61557"/>
        <dbReference type="ChEBI" id="CHEBI:456216"/>
        <dbReference type="EC" id="2.7.4.6"/>
    </reaction>
</comment>
<keyword evidence="5 6" id="KW-0546">Nucleotide metabolism</keyword>
<name>A0ABW8TJR2_9CLOT</name>
<feature type="binding site" evidence="6">
    <location>
        <position position="58"/>
    </location>
    <ligand>
        <name>ATP</name>
        <dbReference type="ChEBI" id="CHEBI:30616"/>
    </ligand>
</feature>
<dbReference type="SMART" id="SM00562">
    <property type="entry name" value="NDK"/>
    <property type="match status" value="1"/>
</dbReference>
<dbReference type="SUPFAM" id="SSF54919">
    <property type="entry name" value="Nucleoside diphosphate kinase, NDK"/>
    <property type="match status" value="1"/>
</dbReference>
<dbReference type="InterPro" id="IPR036850">
    <property type="entry name" value="NDK-like_dom_sf"/>
</dbReference>
<organism evidence="10 11">
    <name type="scientific">Clostridium neuense</name>
    <dbReference type="NCBI Taxonomy" id="1728934"/>
    <lineage>
        <taxon>Bacteria</taxon>
        <taxon>Bacillati</taxon>
        <taxon>Bacillota</taxon>
        <taxon>Clostridia</taxon>
        <taxon>Eubacteriales</taxon>
        <taxon>Clostridiaceae</taxon>
        <taxon>Clostridium</taxon>
    </lineage>
</organism>
<comment type="catalytic activity">
    <reaction evidence="6">
        <text>a 2'-deoxyribonucleoside 5'-diphosphate + ATP = a 2'-deoxyribonucleoside 5'-triphosphate + ADP</text>
        <dbReference type="Rhea" id="RHEA:44640"/>
        <dbReference type="ChEBI" id="CHEBI:30616"/>
        <dbReference type="ChEBI" id="CHEBI:61560"/>
        <dbReference type="ChEBI" id="CHEBI:73316"/>
        <dbReference type="ChEBI" id="CHEBI:456216"/>
        <dbReference type="EC" id="2.7.4.6"/>
    </reaction>
</comment>
<dbReference type="PANTHER" id="PTHR11349">
    <property type="entry name" value="NUCLEOSIDE DIPHOSPHATE KINASE"/>
    <property type="match status" value="1"/>
</dbReference>
<reference evidence="10 11" key="1">
    <citation type="submission" date="2024-11" db="EMBL/GenBank/DDBJ databases">
        <authorList>
            <person name="Heng Y.C."/>
            <person name="Lim A.C.H."/>
            <person name="Lee J.K.Y."/>
            <person name="Kittelmann S."/>
        </authorList>
    </citation>
    <scope>NUCLEOTIDE SEQUENCE [LARGE SCALE GENOMIC DNA]</scope>
    <source>
        <strain evidence="10 11">WILCCON 0114</strain>
    </source>
</reference>
<keyword evidence="6" id="KW-0479">Metal-binding</keyword>
<evidence type="ECO:0000256" key="4">
    <source>
        <dbReference type="ARBA" id="ARBA00022777"/>
    </source>
</evidence>
<dbReference type="EC" id="2.7.4.6" evidence="6"/>
<keyword evidence="6" id="KW-0547">Nucleotide-binding</keyword>
<accession>A0ABW8TJR2</accession>
<proteinExistence type="inferred from homology"/>
<feature type="binding site" evidence="6">
    <location>
        <position position="86"/>
    </location>
    <ligand>
        <name>ATP</name>
        <dbReference type="ChEBI" id="CHEBI:30616"/>
    </ligand>
</feature>
<protein>
    <recommendedName>
        <fullName evidence="6">Nucleoside diphosphate kinase</fullName>
        <shortName evidence="6">NDK</shortName>
        <shortName evidence="6">NDP kinase</shortName>
        <ecNumber evidence="6">2.7.4.6</ecNumber>
    </recommendedName>
    <alternativeName>
        <fullName evidence="6">Nucleoside-2-P kinase</fullName>
    </alternativeName>
</protein>
<comment type="function">
    <text evidence="6">Major role in the synthesis of nucleoside triphosphates other than ATP. The ATP gamma phosphate is transferred to the NDP beta phosphate via a ping-pong mechanism, using a phosphorylated active-site intermediate.</text>
</comment>
<dbReference type="CDD" id="cd04413">
    <property type="entry name" value="NDPk_I"/>
    <property type="match status" value="1"/>
</dbReference>
<gene>
    <name evidence="6 10" type="primary">ndk</name>
    <name evidence="10" type="ORF">ACJDT4_17870</name>
</gene>
<feature type="active site" description="Pros-phosphohistidine intermediate" evidence="6">
    <location>
        <position position="116"/>
    </location>
</feature>
<dbReference type="EMBL" id="JBJIAA010000016">
    <property type="protein sequence ID" value="MFL0252285.1"/>
    <property type="molecule type" value="Genomic_DNA"/>
</dbReference>
<evidence type="ECO:0000256" key="6">
    <source>
        <dbReference type="HAMAP-Rule" id="MF_00451"/>
    </source>
</evidence>
<keyword evidence="6" id="KW-0067">ATP-binding</keyword>
<keyword evidence="11" id="KW-1185">Reference proteome</keyword>
<evidence type="ECO:0000256" key="7">
    <source>
        <dbReference type="PROSITE-ProRule" id="PRU00706"/>
    </source>
</evidence>
<comment type="cofactor">
    <cofactor evidence="1 6">
        <name>Mg(2+)</name>
        <dbReference type="ChEBI" id="CHEBI:18420"/>
    </cofactor>
</comment>
<dbReference type="InterPro" id="IPR001564">
    <property type="entry name" value="Nucleoside_diP_kinase"/>
</dbReference>
<keyword evidence="3 6" id="KW-0808">Transferase</keyword>
<comment type="similarity">
    <text evidence="2 6 7 8">Belongs to the NDK family.</text>
</comment>
<feature type="domain" description="Nucleoside diphosphate kinase-like" evidence="9">
    <location>
        <begin position="2"/>
        <end position="139"/>
    </location>
</feature>
<evidence type="ECO:0000256" key="1">
    <source>
        <dbReference type="ARBA" id="ARBA00001946"/>
    </source>
</evidence>
<dbReference type="Gene3D" id="3.30.70.141">
    <property type="entry name" value="Nucleoside diphosphate kinase-like domain"/>
    <property type="match status" value="1"/>
</dbReference>
<sequence length="149" mass="17155">MTERTLVLIKPDGIKRKIMGEIISFYEQKDLNIVELKLVQCSRKTAERHYEEHKGKPYFEELINYIIDGKVCAMIIEGEDAINIVRKINGNKDPNLAELGSIRGKYADDKTRNLVHASDNFKNAEREIAIWFPDTVSKVAFDEKKSINI</sequence>
<dbReference type="HAMAP" id="MF_00451">
    <property type="entry name" value="NDP_kinase"/>
    <property type="match status" value="1"/>
</dbReference>
<feature type="binding site" evidence="6">
    <location>
        <position position="10"/>
    </location>
    <ligand>
        <name>ATP</name>
        <dbReference type="ChEBI" id="CHEBI:30616"/>
    </ligand>
</feature>
<keyword evidence="6" id="KW-0963">Cytoplasm</keyword>
<comment type="subcellular location">
    <subcellularLocation>
        <location evidence="6">Cytoplasm</location>
    </subcellularLocation>
</comment>
<dbReference type="PRINTS" id="PR01243">
    <property type="entry name" value="NUCDPKINASE"/>
</dbReference>
<keyword evidence="6" id="KW-0597">Phosphoprotein</keyword>
<comment type="caution">
    <text evidence="6 7">Lacks conserved residue(s) required for the propagation of feature annotation.</text>
</comment>
<dbReference type="NCBIfam" id="NF001908">
    <property type="entry name" value="PRK00668.1"/>
    <property type="match status" value="1"/>
</dbReference>
<keyword evidence="6" id="KW-0460">Magnesium</keyword>
<evidence type="ECO:0000256" key="3">
    <source>
        <dbReference type="ARBA" id="ARBA00022679"/>
    </source>
</evidence>
<evidence type="ECO:0000313" key="10">
    <source>
        <dbReference type="EMBL" id="MFL0252285.1"/>
    </source>
</evidence>
<evidence type="ECO:0000256" key="8">
    <source>
        <dbReference type="RuleBase" id="RU004011"/>
    </source>
</evidence>
<keyword evidence="4 6" id="KW-0418">Kinase</keyword>
<dbReference type="Proteomes" id="UP001623592">
    <property type="component" value="Unassembled WGS sequence"/>
</dbReference>
<feature type="binding site" evidence="6">
    <location>
        <position position="103"/>
    </location>
    <ligand>
        <name>ATP</name>
        <dbReference type="ChEBI" id="CHEBI:30616"/>
    </ligand>
</feature>
<dbReference type="Pfam" id="PF00334">
    <property type="entry name" value="NDK"/>
    <property type="match status" value="1"/>
</dbReference>
<comment type="subunit">
    <text evidence="6">Homotetramer.</text>
</comment>